<dbReference type="Proteomes" id="UP000199470">
    <property type="component" value="Unassembled WGS sequence"/>
</dbReference>
<dbReference type="EMBL" id="FOTW01000022">
    <property type="protein sequence ID" value="SFM50735.1"/>
    <property type="molecule type" value="Genomic_DNA"/>
</dbReference>
<proteinExistence type="predicted"/>
<gene>
    <name evidence="2" type="ORF">SAMN02982985_04297</name>
</gene>
<accession>A0A1I4REU9</accession>
<feature type="signal peptide" evidence="1">
    <location>
        <begin position="1"/>
        <end position="35"/>
    </location>
</feature>
<dbReference type="STRING" id="758825.SAMN02982985_04297"/>
<sequence length="260" mass="27608">MRRQRPGPLGRRLPPVFQALALALALCAAAAPALAGSAGDNAAARPFADKPLAAPHIHVDSPAQFLKWSGKPVQQDDDPGRVFKKTRLGTLAFGPNLRVHLDAIQNTVHFPSSYQLVDAASGALLGSYEVFDLDDAEWYFAGNGAAYLNQTHLSLCGQRSTRKIAQRGKALVEVAQPLSYIGVDSTVEQATALYDSPTSRTVVATVAAGSTVHVIGLLPGKSAQARDKLALLVKTPFGLTGWHRLDYGKGEAGLAIYQCN</sequence>
<evidence type="ECO:0000256" key="1">
    <source>
        <dbReference type="SAM" id="SignalP"/>
    </source>
</evidence>
<feature type="chain" id="PRO_5011453395" evidence="1">
    <location>
        <begin position="36"/>
        <end position="260"/>
    </location>
</feature>
<name>A0A1I4REU9_9BURK</name>
<evidence type="ECO:0000313" key="3">
    <source>
        <dbReference type="Proteomes" id="UP000199470"/>
    </source>
</evidence>
<dbReference type="AlphaFoldDB" id="A0A1I4REU9"/>
<keyword evidence="1" id="KW-0732">Signal</keyword>
<reference evidence="2 3" key="1">
    <citation type="submission" date="2016-10" db="EMBL/GenBank/DDBJ databases">
        <authorList>
            <person name="de Groot N.N."/>
        </authorList>
    </citation>
    <scope>NUCLEOTIDE SEQUENCE [LARGE SCALE GENOMIC DNA]</scope>
    <source>
        <strain evidence="2 3">ATCC 43154</strain>
    </source>
</reference>
<evidence type="ECO:0000313" key="2">
    <source>
        <dbReference type="EMBL" id="SFM50735.1"/>
    </source>
</evidence>
<protein>
    <submittedName>
        <fullName evidence="2">Uncharacterized protein</fullName>
    </submittedName>
</protein>
<dbReference type="RefSeq" id="WP_093389761.1">
    <property type="nucleotide sequence ID" value="NZ_FOTW01000022.1"/>
</dbReference>
<keyword evidence="3" id="KW-1185">Reference proteome</keyword>
<dbReference type="OrthoDB" id="8775026at2"/>
<organism evidence="2 3">
    <name type="scientific">Rugamonas rubra</name>
    <dbReference type="NCBI Taxonomy" id="758825"/>
    <lineage>
        <taxon>Bacteria</taxon>
        <taxon>Pseudomonadati</taxon>
        <taxon>Pseudomonadota</taxon>
        <taxon>Betaproteobacteria</taxon>
        <taxon>Burkholderiales</taxon>
        <taxon>Oxalobacteraceae</taxon>
        <taxon>Telluria group</taxon>
        <taxon>Rugamonas</taxon>
    </lineage>
</organism>